<feature type="region of interest" description="Disordered" evidence="1">
    <location>
        <begin position="38"/>
        <end position="77"/>
    </location>
</feature>
<reference evidence="2" key="1">
    <citation type="submission" date="2022-07" db="EMBL/GenBank/DDBJ databases">
        <title>The genome of Lyophyllum shimeji provides insight into the initial evolution of ectomycorrhizal fungal genome.</title>
        <authorList>
            <person name="Kobayashi Y."/>
            <person name="Shibata T."/>
            <person name="Hirakawa H."/>
            <person name="Shigenobu S."/>
            <person name="Nishiyama T."/>
            <person name="Yamada A."/>
            <person name="Hasebe M."/>
            <person name="Kawaguchi M."/>
        </authorList>
    </citation>
    <scope>NUCLEOTIDE SEQUENCE</scope>
    <source>
        <strain evidence="2">AT787</strain>
    </source>
</reference>
<evidence type="ECO:0000313" key="3">
    <source>
        <dbReference type="Proteomes" id="UP001063166"/>
    </source>
</evidence>
<evidence type="ECO:0000313" key="2">
    <source>
        <dbReference type="EMBL" id="GLB41948.1"/>
    </source>
</evidence>
<dbReference type="AlphaFoldDB" id="A0A9P3UQS5"/>
<feature type="compositionally biased region" description="Low complexity" evidence="1">
    <location>
        <begin position="42"/>
        <end position="52"/>
    </location>
</feature>
<gene>
    <name evidence="2" type="ORF">LshimejAT787_1005480</name>
</gene>
<dbReference type="EMBL" id="BRPK01000010">
    <property type="protein sequence ID" value="GLB41948.1"/>
    <property type="molecule type" value="Genomic_DNA"/>
</dbReference>
<organism evidence="2 3">
    <name type="scientific">Lyophyllum shimeji</name>
    <name type="common">Hon-shimeji</name>
    <name type="synonym">Tricholoma shimeji</name>
    <dbReference type="NCBI Taxonomy" id="47721"/>
    <lineage>
        <taxon>Eukaryota</taxon>
        <taxon>Fungi</taxon>
        <taxon>Dikarya</taxon>
        <taxon>Basidiomycota</taxon>
        <taxon>Agaricomycotina</taxon>
        <taxon>Agaricomycetes</taxon>
        <taxon>Agaricomycetidae</taxon>
        <taxon>Agaricales</taxon>
        <taxon>Tricholomatineae</taxon>
        <taxon>Lyophyllaceae</taxon>
        <taxon>Lyophyllum</taxon>
    </lineage>
</organism>
<proteinExistence type="predicted"/>
<sequence length="120" mass="13082">MLLFLNSPRGIPKTSLDLACPLLAIKSVPSYPSYIRALPRVPSTQTHPETQQPTPPGPKPGFVPSPDQGHRFKSGEQHQTINTLFQIHPARIFLDLLRTSDDSANQRCAHSPLAGAAAPR</sequence>
<dbReference type="Proteomes" id="UP001063166">
    <property type="component" value="Unassembled WGS sequence"/>
</dbReference>
<protein>
    <submittedName>
        <fullName evidence="2">Uncharacterized protein</fullName>
    </submittedName>
</protein>
<comment type="caution">
    <text evidence="2">The sequence shown here is derived from an EMBL/GenBank/DDBJ whole genome shotgun (WGS) entry which is preliminary data.</text>
</comment>
<keyword evidence="3" id="KW-1185">Reference proteome</keyword>
<accession>A0A9P3UQS5</accession>
<feature type="compositionally biased region" description="Pro residues" evidence="1">
    <location>
        <begin position="53"/>
        <end position="63"/>
    </location>
</feature>
<evidence type="ECO:0000256" key="1">
    <source>
        <dbReference type="SAM" id="MobiDB-lite"/>
    </source>
</evidence>
<name>A0A9P3UQS5_LYOSH</name>